<dbReference type="Gene3D" id="3.30.420.40">
    <property type="match status" value="2"/>
</dbReference>
<keyword evidence="2" id="KW-0808">Transferase</keyword>
<dbReference type="PROSITE" id="PS01125">
    <property type="entry name" value="ROK"/>
    <property type="match status" value="1"/>
</dbReference>
<dbReference type="CDD" id="cd24073">
    <property type="entry name" value="ASKHA_ATPase_ROK_CYANR"/>
    <property type="match status" value="1"/>
</dbReference>
<dbReference type="EMBL" id="FNSO01000004">
    <property type="protein sequence ID" value="SEC10800.1"/>
    <property type="molecule type" value="Genomic_DNA"/>
</dbReference>
<dbReference type="PANTHER" id="PTHR18964">
    <property type="entry name" value="ROK (REPRESSOR, ORF, KINASE) FAMILY"/>
    <property type="match status" value="1"/>
</dbReference>
<dbReference type="SUPFAM" id="SSF46785">
    <property type="entry name" value="Winged helix' DNA-binding domain"/>
    <property type="match status" value="1"/>
</dbReference>
<dbReference type="SUPFAM" id="SSF53067">
    <property type="entry name" value="Actin-like ATPase domain"/>
    <property type="match status" value="1"/>
</dbReference>
<dbReference type="InterPro" id="IPR000600">
    <property type="entry name" value="ROK"/>
</dbReference>
<evidence type="ECO:0000256" key="1">
    <source>
        <dbReference type="ARBA" id="ARBA00006479"/>
    </source>
</evidence>
<comment type="similarity">
    <text evidence="1">Belongs to the ROK (NagC/XylR) family.</text>
</comment>
<evidence type="ECO:0000313" key="3">
    <source>
        <dbReference type="Proteomes" id="UP000199622"/>
    </source>
</evidence>
<dbReference type="AlphaFoldDB" id="A0A1H4PU06"/>
<dbReference type="InterPro" id="IPR049874">
    <property type="entry name" value="ROK_cs"/>
</dbReference>
<dbReference type="STRING" id="208445.SAMN04489727_2589"/>
<dbReference type="Pfam" id="PF00480">
    <property type="entry name" value="ROK"/>
    <property type="match status" value="1"/>
</dbReference>
<dbReference type="GO" id="GO:0016301">
    <property type="term" value="F:kinase activity"/>
    <property type="evidence" value="ECO:0007669"/>
    <property type="project" value="UniProtKB-KW"/>
</dbReference>
<gene>
    <name evidence="2" type="ORF">SAMN04489727_2589</name>
</gene>
<dbReference type="PANTHER" id="PTHR18964:SF149">
    <property type="entry name" value="BIFUNCTIONAL UDP-N-ACETYLGLUCOSAMINE 2-EPIMERASE_N-ACETYLMANNOSAMINE KINASE"/>
    <property type="match status" value="1"/>
</dbReference>
<dbReference type="InterPro" id="IPR043129">
    <property type="entry name" value="ATPase_NBD"/>
</dbReference>
<sequence length="389" mass="39893">MPRSAPARAPITSPAAATVFTTVLTEGPVSRVDVARRTGLSSAAVTKAARPFIEAGYLEELASGGRTAPGAGRPANPLAIRPDREYFVGVKITGDDLIGVVTDLRADVRASAHHALTGHDVGHVVRALADLVGEVLSGDLRERAYCLGVAVSGDVDRSSGVVRYSPFLGWRDVPLAALLEEATGLTVTLENDVKALAVAEQWFGEGVGASSFALVTVGTGIGSALVVGGGLVRGAHGVAGEIGHVPVADGGPPCHCGGRGCVEAIASTEAIVTRARQVTGEPALTMDDAVTRARGGDEPLREVFAAAGHAIGLGLAALVNLFGPERVVVSGEGVATYDLFEEQIRRTFAVQAFGSAARCGLVIRPLPFEEWARGAAAVAIQSLFVAESV</sequence>
<proteinExistence type="inferred from homology"/>
<keyword evidence="2" id="KW-0418">Kinase</keyword>
<reference evidence="3" key="1">
    <citation type="submission" date="2016-10" db="EMBL/GenBank/DDBJ databases">
        <authorList>
            <person name="Varghese N."/>
            <person name="Submissions S."/>
        </authorList>
    </citation>
    <scope>NUCLEOTIDE SEQUENCE [LARGE SCALE GENOMIC DNA]</scope>
    <source>
        <strain evidence="3">DSM 44544</strain>
    </source>
</reference>
<accession>A0A1H4PU06</accession>
<protein>
    <submittedName>
        <fullName evidence="2">Sugar kinase of the NBD/HSP70 family, may contain an N-terminal HTH domain</fullName>
    </submittedName>
</protein>
<dbReference type="InterPro" id="IPR036390">
    <property type="entry name" value="WH_DNA-bd_sf"/>
</dbReference>
<dbReference type="Gene3D" id="1.10.10.10">
    <property type="entry name" value="Winged helix-like DNA-binding domain superfamily/Winged helix DNA-binding domain"/>
    <property type="match status" value="1"/>
</dbReference>
<dbReference type="InterPro" id="IPR036388">
    <property type="entry name" value="WH-like_DNA-bd_sf"/>
</dbReference>
<evidence type="ECO:0000313" key="2">
    <source>
        <dbReference type="EMBL" id="SEC10800.1"/>
    </source>
</evidence>
<organism evidence="2 3">
    <name type="scientific">Amycolatopsis tolypomycina</name>
    <dbReference type="NCBI Taxonomy" id="208445"/>
    <lineage>
        <taxon>Bacteria</taxon>
        <taxon>Bacillati</taxon>
        <taxon>Actinomycetota</taxon>
        <taxon>Actinomycetes</taxon>
        <taxon>Pseudonocardiales</taxon>
        <taxon>Pseudonocardiaceae</taxon>
        <taxon>Amycolatopsis</taxon>
    </lineage>
</organism>
<keyword evidence="3" id="KW-1185">Reference proteome</keyword>
<dbReference type="RefSeq" id="WP_244170148.1">
    <property type="nucleotide sequence ID" value="NZ_FNSO01000004.1"/>
</dbReference>
<name>A0A1H4PU06_9PSEU</name>
<dbReference type="Proteomes" id="UP000199622">
    <property type="component" value="Unassembled WGS sequence"/>
</dbReference>